<dbReference type="AlphaFoldDB" id="A0A8E1QW65"/>
<keyword evidence="7" id="KW-0732">Signal</keyword>
<dbReference type="InterPro" id="IPR006046">
    <property type="entry name" value="Alpha_amylase"/>
</dbReference>
<dbReference type="PANTHER" id="PTHR43447">
    <property type="entry name" value="ALPHA-AMYLASE"/>
    <property type="match status" value="1"/>
</dbReference>
<comment type="similarity">
    <text evidence="1 5">Belongs to the glycosyl hydrolase 13 family.</text>
</comment>
<comment type="catalytic activity">
    <reaction evidence="6">
        <text>Endohydrolysis of (1-&gt;4)-alpha-D-glucosidic linkages in polysaccharides containing three or more (1-&gt;4)-alpha-linked D-glucose units.</text>
        <dbReference type="EC" id="3.2.1.1"/>
    </reaction>
</comment>
<evidence type="ECO:0000256" key="7">
    <source>
        <dbReference type="SAM" id="SignalP"/>
    </source>
</evidence>
<feature type="signal peptide" evidence="7">
    <location>
        <begin position="1"/>
        <end position="19"/>
    </location>
</feature>
<dbReference type="RefSeq" id="WP_053398951.1">
    <property type="nucleotide sequence ID" value="NZ_LFQU01000028.1"/>
</dbReference>
<feature type="chain" id="PRO_5034759335" description="Alpha-amylase" evidence="7">
    <location>
        <begin position="20"/>
        <end position="678"/>
    </location>
</feature>
<keyword evidence="10" id="KW-1185">Reference proteome</keyword>
<accession>A0A8E1QW65</accession>
<dbReference type="Pfam" id="PF00128">
    <property type="entry name" value="Alpha-amylase"/>
    <property type="match status" value="1"/>
</dbReference>
<evidence type="ECO:0000256" key="5">
    <source>
        <dbReference type="RuleBase" id="RU003615"/>
    </source>
</evidence>
<dbReference type="InterPro" id="IPR017853">
    <property type="entry name" value="GH"/>
</dbReference>
<dbReference type="PRINTS" id="PR00110">
    <property type="entry name" value="ALPHAAMYLASE"/>
</dbReference>
<dbReference type="InterPro" id="IPR006047">
    <property type="entry name" value="GH13_cat_dom"/>
</dbReference>
<name>A0A8E1QW65_9BACT</name>
<feature type="domain" description="Glycosyl hydrolase family 13 catalytic" evidence="8">
    <location>
        <begin position="28"/>
        <end position="353"/>
    </location>
</feature>
<dbReference type="InterPro" id="IPR059177">
    <property type="entry name" value="GH29D-like_dom"/>
</dbReference>
<evidence type="ECO:0000313" key="10">
    <source>
        <dbReference type="Proteomes" id="UP000036951"/>
    </source>
</evidence>
<keyword evidence="3 6" id="KW-0119">Carbohydrate metabolism</keyword>
<dbReference type="EMBL" id="LFQU01000028">
    <property type="protein sequence ID" value="KOO67690.1"/>
    <property type="molecule type" value="Genomic_DNA"/>
</dbReference>
<evidence type="ECO:0000259" key="8">
    <source>
        <dbReference type="SMART" id="SM00642"/>
    </source>
</evidence>
<dbReference type="SMART" id="SM00642">
    <property type="entry name" value="Aamy"/>
    <property type="match status" value="1"/>
</dbReference>
<dbReference type="Pfam" id="PF13290">
    <property type="entry name" value="CHB_HEX_C_1"/>
    <property type="match status" value="1"/>
</dbReference>
<evidence type="ECO:0000256" key="3">
    <source>
        <dbReference type="ARBA" id="ARBA00023277"/>
    </source>
</evidence>
<dbReference type="GO" id="GO:0004556">
    <property type="term" value="F:alpha-amylase activity"/>
    <property type="evidence" value="ECO:0007669"/>
    <property type="project" value="UniProtKB-UniRule"/>
</dbReference>
<gene>
    <name evidence="9" type="ORF">ACU52_11955</name>
</gene>
<evidence type="ECO:0000256" key="6">
    <source>
        <dbReference type="RuleBase" id="RU361134"/>
    </source>
</evidence>
<evidence type="ECO:0000256" key="2">
    <source>
        <dbReference type="ARBA" id="ARBA00022801"/>
    </source>
</evidence>
<dbReference type="Gene3D" id="3.20.20.80">
    <property type="entry name" value="Glycosidases"/>
    <property type="match status" value="1"/>
</dbReference>
<dbReference type="GO" id="GO:0043169">
    <property type="term" value="F:cation binding"/>
    <property type="evidence" value="ECO:0007669"/>
    <property type="project" value="InterPro"/>
</dbReference>
<dbReference type="OrthoDB" id="9806009at2"/>
<keyword evidence="4 6" id="KW-0326">Glycosidase</keyword>
<comment type="caution">
    <text evidence="9">The sequence shown here is derived from an EMBL/GenBank/DDBJ whole genome shotgun (WGS) entry which is preliminary data.</text>
</comment>
<dbReference type="GO" id="GO:0005975">
    <property type="term" value="P:carbohydrate metabolic process"/>
    <property type="evidence" value="ECO:0007669"/>
    <property type="project" value="InterPro"/>
</dbReference>
<dbReference type="CDD" id="cd11314">
    <property type="entry name" value="AmyAc_arch_bac_plant_AmyA"/>
    <property type="match status" value="1"/>
</dbReference>
<proteinExistence type="inferred from homology"/>
<protein>
    <recommendedName>
        <fullName evidence="6">Alpha-amylase</fullName>
        <ecNumber evidence="6">3.2.1.1</ecNumber>
    </recommendedName>
</protein>
<dbReference type="Proteomes" id="UP000036951">
    <property type="component" value="Unassembled WGS sequence"/>
</dbReference>
<evidence type="ECO:0000313" key="9">
    <source>
        <dbReference type="EMBL" id="KOO67690.1"/>
    </source>
</evidence>
<dbReference type="SUPFAM" id="SSF51445">
    <property type="entry name" value="(Trans)glycosidases"/>
    <property type="match status" value="1"/>
</dbReference>
<reference evidence="9 10" key="1">
    <citation type="submission" date="2015-06" db="EMBL/GenBank/DDBJ databases">
        <title>Prevotella sp. 109, sp. nov., a novel member of the family Prevotellaceae isolated from human faeces.</title>
        <authorList>
            <person name="Shkoporov A.N."/>
            <person name="Chaplin A.V."/>
            <person name="Kafarskaia L.I."/>
            <person name="Efimov B.A."/>
        </authorList>
    </citation>
    <scope>NUCLEOTIDE SEQUENCE [LARGE SCALE GENOMIC DNA]</scope>
    <source>
        <strain evidence="9 10">109</strain>
    </source>
</reference>
<sequence>MRKLFTTIVSSLMALSVSAQGWPSGWQGVMLQGFYWDSFSDTQWTNLESQADELSEFFKLIWIPQSGNCGSGNSMGYNDLYWFNNYTSTFGNEQQLRSMISTFKSKGLGTIADVVINHRSSMAGTWMSFPEETYKGVTYTMGAADICSNDDGGKTAAQAEVKPTGQTDTGDDFDGARDLDHNSANVQAMVKAYLDFLLNDLGYTGFRYDMVKGYAPEFTGIYNTAANPQYSVGEYWDGVSQIKSWIDGTTANGAKQSAAFDFPLKYLLRDCCNSSSNWSTLGGSCLANDMYYRRYAVTFVDNHDTYGRGNDGEVKANILAANAFILAAPGTPCVFLPHWKEYKQDIKQMIYARNMAGINNESTFETMNRTAAQYAIKVNGTDGKSVVVIMGSTSWPSSTVKEADYQLVDKGQNFAYYISRNAGSVWADVPSGSYDNGVSVTLSALTTDAGAQIVYTTDGSEPTASNGTKVSSGATVSIDATTTLKAALLTGGAVSGMITRHYTVTAFQPHEITVCVNADKVGWSRVNFWSWGGDGTHSPVNGSWPGDNVTTTKTVGGKTWYYQTYTMNSSDDCVCFVFSTASGSPQTVDVNNVSKDSYFEISSTSEGGKYKVDDVTDKYATSIGGIVADKAEGRTSAGVYTIDGRLVRHTSGGATADEAVSGLAKGLYIVNGKKVVVK</sequence>
<evidence type="ECO:0000256" key="4">
    <source>
        <dbReference type="ARBA" id="ARBA00023295"/>
    </source>
</evidence>
<organism evidence="9 10">
    <name type="scientific">Xylanibacter rarus</name>
    <dbReference type="NCBI Taxonomy" id="1676614"/>
    <lineage>
        <taxon>Bacteria</taxon>
        <taxon>Pseudomonadati</taxon>
        <taxon>Bacteroidota</taxon>
        <taxon>Bacteroidia</taxon>
        <taxon>Bacteroidales</taxon>
        <taxon>Prevotellaceae</taxon>
        <taxon>Xylanibacter</taxon>
    </lineage>
</organism>
<keyword evidence="2 6" id="KW-0378">Hydrolase</keyword>
<evidence type="ECO:0000256" key="1">
    <source>
        <dbReference type="ARBA" id="ARBA00008061"/>
    </source>
</evidence>
<dbReference type="EC" id="3.2.1.1" evidence="6"/>